<dbReference type="HOGENOM" id="CLU_1696708_0_0_1"/>
<accession>M5C7W3</accession>
<protein>
    <recommendedName>
        <fullName evidence="3">Serine/threonine-protein phosphatase 2A activator</fullName>
        <ecNumber evidence="3">5.2.1.8</ecNumber>
    </recommendedName>
    <alternativeName>
        <fullName evidence="3">Phosphotyrosyl phosphatase activator</fullName>
    </alternativeName>
</protein>
<dbReference type="EC" id="5.2.1.8" evidence="3"/>
<keyword evidence="3" id="KW-0697">Rotamase</keyword>
<evidence type="ECO:0000313" key="4">
    <source>
        <dbReference type="EMBL" id="CCO35130.1"/>
    </source>
</evidence>
<dbReference type="Pfam" id="PF03095">
    <property type="entry name" value="PTPA"/>
    <property type="match status" value="1"/>
</dbReference>
<dbReference type="GO" id="GO:0005737">
    <property type="term" value="C:cytoplasm"/>
    <property type="evidence" value="ECO:0007669"/>
    <property type="project" value="UniProtKB-SubCell"/>
</dbReference>
<dbReference type="Proteomes" id="UP000012065">
    <property type="component" value="Unassembled WGS sequence"/>
</dbReference>
<dbReference type="PANTHER" id="PTHR10012:SF5">
    <property type="entry name" value="SERINE_THREONINE-PROTEIN PHOSPHATASE 2A ACTIVATOR 2"/>
    <property type="match status" value="1"/>
</dbReference>
<keyword evidence="3" id="KW-0963">Cytoplasm</keyword>
<dbReference type="GO" id="GO:0005634">
    <property type="term" value="C:nucleus"/>
    <property type="evidence" value="ECO:0007669"/>
    <property type="project" value="TreeGrafter"/>
</dbReference>
<dbReference type="EMBL" id="CAOJ01014110">
    <property type="protein sequence ID" value="CCO35130.1"/>
    <property type="molecule type" value="Genomic_DNA"/>
</dbReference>
<keyword evidence="3 4" id="KW-0413">Isomerase</keyword>
<comment type="similarity">
    <text evidence="1 3">Belongs to the PTPA-type PPIase family.</text>
</comment>
<sequence length="155" mass="17409">MSHEASSKGLGEGEFFVPSKAILSPEDLETWKQSPTHQAIVDYIAQLNSSIINKKLTDDVYESENIRSILKLLERVEAIAQETPPVSNDASRFGNPAFKTFYDKVQEVAVYPTFLSQLFLKYHFTCKNAGGIARALTMEVEWNLISFVGCSAWKK</sequence>
<dbReference type="GO" id="GO:0003755">
    <property type="term" value="F:peptidyl-prolyl cis-trans isomerase activity"/>
    <property type="evidence" value="ECO:0007669"/>
    <property type="project" value="UniProtKB-KW"/>
</dbReference>
<comment type="caution">
    <text evidence="4">The sequence shown here is derived from an EMBL/GenBank/DDBJ whole genome shotgun (WGS) entry which is preliminary data.</text>
</comment>
<reference evidence="4 5" key="1">
    <citation type="journal article" date="2013" name="J. Biotechnol.">
        <title>Establishment and interpretation of the genome sequence of the phytopathogenic fungus Rhizoctonia solani AG1-IB isolate 7/3/14.</title>
        <authorList>
            <person name="Wibberg D.W."/>
            <person name="Jelonek L.J."/>
            <person name="Rupp O.R."/>
            <person name="Hennig M.H."/>
            <person name="Eikmeyer F.E."/>
            <person name="Goesmann A.G."/>
            <person name="Hartmann A.H."/>
            <person name="Borriss R.B."/>
            <person name="Grosch R.G."/>
            <person name="Puehler A.P."/>
            <person name="Schlueter A.S."/>
        </authorList>
    </citation>
    <scope>NUCLEOTIDE SEQUENCE [LARGE SCALE GENOMIC DNA]</scope>
    <source>
        <strain evidence="5">AG1-IB / isolate 7/3/14</strain>
    </source>
</reference>
<evidence type="ECO:0000256" key="3">
    <source>
        <dbReference type="RuleBase" id="RU361210"/>
    </source>
</evidence>
<dbReference type="SUPFAM" id="SSF140984">
    <property type="entry name" value="PTPA-like"/>
    <property type="match status" value="1"/>
</dbReference>
<comment type="function">
    <text evidence="2">PPIases accelerate the folding of proteins. It catalyzes the cis-trans isomerization of proline imidic peptide bonds in oligopeptides. Acts as a regulatory subunit for PP2A-like phosphatases modulating their activity or substrate specificity, probably by inducing a conformational change in the catalytic subunit, a direct target of the PPIase. Can reactivate inactive phosphatase PP2A-phosphatase methylesterase complexes (PP2Ai) in presence of ATP and Mg(2+) by dissociating the inactive form from the complex.</text>
</comment>
<evidence type="ECO:0000256" key="2">
    <source>
        <dbReference type="ARBA" id="ARBA00025287"/>
    </source>
</evidence>
<evidence type="ECO:0000313" key="5">
    <source>
        <dbReference type="Proteomes" id="UP000012065"/>
    </source>
</evidence>
<organism evidence="4 5">
    <name type="scientific">Thanatephorus cucumeris (strain AG1-IB / isolate 7/3/14)</name>
    <name type="common">Lettuce bottom rot fungus</name>
    <name type="synonym">Rhizoctonia solani</name>
    <dbReference type="NCBI Taxonomy" id="1108050"/>
    <lineage>
        <taxon>Eukaryota</taxon>
        <taxon>Fungi</taxon>
        <taxon>Dikarya</taxon>
        <taxon>Basidiomycota</taxon>
        <taxon>Agaricomycotina</taxon>
        <taxon>Agaricomycetes</taxon>
        <taxon>Cantharellales</taxon>
        <taxon>Ceratobasidiaceae</taxon>
        <taxon>Rhizoctonia</taxon>
        <taxon>Rhizoctonia solani AG-1</taxon>
    </lineage>
</organism>
<dbReference type="PANTHER" id="PTHR10012">
    <property type="entry name" value="SERINE/THREONINE-PROTEIN PHOSPHATASE 2A REGULATORY SUBUNIT B"/>
    <property type="match status" value="1"/>
</dbReference>
<evidence type="ECO:0000256" key="1">
    <source>
        <dbReference type="ARBA" id="ARBA00011019"/>
    </source>
</evidence>
<comment type="catalytic activity">
    <reaction evidence="3">
        <text>[protein]-peptidylproline (omega=180) = [protein]-peptidylproline (omega=0)</text>
        <dbReference type="Rhea" id="RHEA:16237"/>
        <dbReference type="Rhea" id="RHEA-COMP:10747"/>
        <dbReference type="Rhea" id="RHEA-COMP:10748"/>
        <dbReference type="ChEBI" id="CHEBI:83833"/>
        <dbReference type="ChEBI" id="CHEBI:83834"/>
        <dbReference type="EC" id="5.2.1.8"/>
    </reaction>
</comment>
<dbReference type="AlphaFoldDB" id="M5C7W3"/>
<dbReference type="GO" id="GO:0008160">
    <property type="term" value="F:protein tyrosine phosphatase activator activity"/>
    <property type="evidence" value="ECO:0007669"/>
    <property type="project" value="TreeGrafter"/>
</dbReference>
<gene>
    <name evidence="4" type="ORF">BN14_09245</name>
</gene>
<dbReference type="InterPro" id="IPR037218">
    <property type="entry name" value="PTPA_sf"/>
</dbReference>
<dbReference type="GO" id="GO:0007052">
    <property type="term" value="P:mitotic spindle organization"/>
    <property type="evidence" value="ECO:0007669"/>
    <property type="project" value="TreeGrafter"/>
</dbReference>
<name>M5C7W3_THACB</name>
<comment type="subcellular location">
    <subcellularLocation>
        <location evidence="3">Cytoplasm</location>
    </subcellularLocation>
</comment>
<proteinExistence type="inferred from homology"/>
<dbReference type="GO" id="GO:0000159">
    <property type="term" value="C:protein phosphatase type 2A complex"/>
    <property type="evidence" value="ECO:0007669"/>
    <property type="project" value="TreeGrafter"/>
</dbReference>
<dbReference type="InterPro" id="IPR004327">
    <property type="entry name" value="Phstyr_phstse_ac"/>
</dbReference>